<evidence type="ECO:0000313" key="2">
    <source>
        <dbReference type="EMBL" id="KJY99742.1"/>
    </source>
</evidence>
<dbReference type="Proteomes" id="UP000033664">
    <property type="component" value="Unassembled WGS sequence"/>
</dbReference>
<feature type="transmembrane region" description="Helical" evidence="1">
    <location>
        <begin position="215"/>
        <end position="232"/>
    </location>
</feature>
<dbReference type="eggNOG" id="ENOG50346N0">
    <property type="taxonomic scope" value="Bacteria"/>
</dbReference>
<reference evidence="2 3" key="1">
    <citation type="journal article" date="2015" name="BMC Genomics">
        <title>Genome mining reveals unlocked bioactive potential of marine Gram-negative bacteria.</title>
        <authorList>
            <person name="Machado H."/>
            <person name="Sonnenschein E.C."/>
            <person name="Melchiorsen J."/>
            <person name="Gram L."/>
        </authorList>
    </citation>
    <scope>NUCLEOTIDE SEQUENCE [LARGE SCALE GENOMIC DNA]</scope>
    <source>
        <strain evidence="2 3">S3137</strain>
    </source>
</reference>
<protein>
    <submittedName>
        <fullName evidence="2">Uncharacterized protein</fullName>
    </submittedName>
</protein>
<dbReference type="GeneID" id="58228600"/>
<feature type="transmembrane region" description="Helical" evidence="1">
    <location>
        <begin position="37"/>
        <end position="56"/>
    </location>
</feature>
<feature type="transmembrane region" description="Helical" evidence="1">
    <location>
        <begin position="357"/>
        <end position="376"/>
    </location>
</feature>
<feature type="transmembrane region" description="Helical" evidence="1">
    <location>
        <begin position="12"/>
        <end position="31"/>
    </location>
</feature>
<sequence>MSQGLQIKSLREWIATILAGFFSLLVVLAIVRGDIESVVINMLFALLLAAYQRRFILDNDALLIRSQLKLFGIGITTFSVKRITLSSLDELVLTCGHAKNELMLTFSSEHSTQVERFDFRGQDELIKRLLSDTGIDYTIRSKGTANKKGHKAAVASKDTVADIFYRHTSPGEILLSHSVSRFAMPLPNSQRKTVYIAVAFGLLITIGVVSSSQNWIAGCVLLALTYLSYWLVRAHLCNQYYFIAQSPQSDIVVDEQYLQLPALLFADKKARKVAKEQVRSIEARWNYYVVDSYSIGWSRRKIKRPHVVSLTFITDEGPTIAVSNMAINGQALLLALTHKNYPVSLERSTKQALPMLFHIRIAVLLGVVGIIISSMIRFL</sequence>
<evidence type="ECO:0000256" key="1">
    <source>
        <dbReference type="SAM" id="Phobius"/>
    </source>
</evidence>
<gene>
    <name evidence="2" type="ORF">TW72_08865</name>
</gene>
<keyword evidence="1" id="KW-0472">Membrane</keyword>
<dbReference type="OrthoDB" id="6309399at2"/>
<name>A0A0F4PY75_9GAMM</name>
<feature type="transmembrane region" description="Helical" evidence="1">
    <location>
        <begin position="193"/>
        <end position="209"/>
    </location>
</feature>
<dbReference type="AlphaFoldDB" id="A0A0F4PY75"/>
<keyword evidence="1" id="KW-0812">Transmembrane</keyword>
<keyword evidence="1" id="KW-1133">Transmembrane helix</keyword>
<proteinExistence type="predicted"/>
<dbReference type="EMBL" id="JXXZ01000007">
    <property type="protein sequence ID" value="KJY99742.1"/>
    <property type="molecule type" value="Genomic_DNA"/>
</dbReference>
<evidence type="ECO:0000313" key="3">
    <source>
        <dbReference type="Proteomes" id="UP000033664"/>
    </source>
</evidence>
<organism evidence="2 3">
    <name type="scientific">Pseudoalteromonas ruthenica</name>
    <dbReference type="NCBI Taxonomy" id="151081"/>
    <lineage>
        <taxon>Bacteria</taxon>
        <taxon>Pseudomonadati</taxon>
        <taxon>Pseudomonadota</taxon>
        <taxon>Gammaproteobacteria</taxon>
        <taxon>Alteromonadales</taxon>
        <taxon>Pseudoalteromonadaceae</taxon>
        <taxon>Pseudoalteromonas</taxon>
    </lineage>
</organism>
<keyword evidence="3" id="KW-1185">Reference proteome</keyword>
<accession>A0A0F4PY75</accession>
<dbReference type="PATRIC" id="fig|151081.8.peg.412"/>
<dbReference type="RefSeq" id="WP_045978331.1">
    <property type="nucleotide sequence ID" value="NZ_JXXY01000002.1"/>
</dbReference>
<comment type="caution">
    <text evidence="2">The sequence shown here is derived from an EMBL/GenBank/DDBJ whole genome shotgun (WGS) entry which is preliminary data.</text>
</comment>